<gene>
    <name evidence="6" type="primary">LOC118422885</name>
</gene>
<evidence type="ECO:0000313" key="6">
    <source>
        <dbReference type="RefSeq" id="XP_035686622.1"/>
    </source>
</evidence>
<dbReference type="Gene3D" id="1.20.5.370">
    <property type="match status" value="2"/>
</dbReference>
<sequence length="276" mass="31798">MCPSYRFFTLFSDDVAGLNEAVAEGAKTISELERANKRLELEKEELKAALEEAEVEKGKVIRLNWELKAALEGAKISLEVEEGKVLRLNLELSQLKKANKRLEVEKEELQAALEEAESSLEVEEDKVLRLNLELSQLKADIDRRLAEKEEEFEVTRKGHWRAIDSIQASLEAEAKAKAEALRTKKKLERDVIKLEVQLDRANWANSGVIGKLQDQVRDMQIVIDEEQRMRGEFREILTVTERRAQAFAHEMQETKAHWEALESSRGRKIQKLHQEE</sequence>
<dbReference type="Proteomes" id="UP000001554">
    <property type="component" value="Chromosome 9"/>
</dbReference>
<dbReference type="GeneID" id="118422885"/>
<dbReference type="KEGG" id="bfo:118422885"/>
<name>A0A9J7LPS8_BRAFL</name>
<dbReference type="InterPro" id="IPR002928">
    <property type="entry name" value="Myosin_tail"/>
</dbReference>
<organism evidence="5 6">
    <name type="scientific">Branchiostoma floridae</name>
    <name type="common">Florida lancelet</name>
    <name type="synonym">Amphioxus</name>
    <dbReference type="NCBI Taxonomy" id="7739"/>
    <lineage>
        <taxon>Eukaryota</taxon>
        <taxon>Metazoa</taxon>
        <taxon>Chordata</taxon>
        <taxon>Cephalochordata</taxon>
        <taxon>Leptocardii</taxon>
        <taxon>Amphioxiformes</taxon>
        <taxon>Branchiostomatidae</taxon>
        <taxon>Branchiostoma</taxon>
    </lineage>
</organism>
<dbReference type="PANTHER" id="PTHR45615">
    <property type="entry name" value="MYOSIN HEAVY CHAIN, NON-MUSCLE"/>
    <property type="match status" value="1"/>
</dbReference>
<dbReference type="RefSeq" id="XP_035686622.1">
    <property type="nucleotide sequence ID" value="XM_035830729.1"/>
</dbReference>
<feature type="coiled-coil region" evidence="3">
    <location>
        <begin position="22"/>
        <end position="229"/>
    </location>
</feature>
<dbReference type="OrthoDB" id="2018427at2759"/>
<comment type="similarity">
    <text evidence="1">Belongs to the TRAFAC class myosin-kinesin ATPase superfamily. Myosin family.</text>
</comment>
<dbReference type="InterPro" id="IPR014751">
    <property type="entry name" value="XRCC4-like_C"/>
</dbReference>
<dbReference type="Pfam" id="PF01576">
    <property type="entry name" value="Myosin_tail_1"/>
    <property type="match status" value="1"/>
</dbReference>
<evidence type="ECO:0000256" key="1">
    <source>
        <dbReference type="ARBA" id="ARBA00008314"/>
    </source>
</evidence>
<evidence type="ECO:0000256" key="2">
    <source>
        <dbReference type="ARBA" id="ARBA00023054"/>
    </source>
</evidence>
<dbReference type="AlphaFoldDB" id="A0A9J7LPS8"/>
<reference evidence="6" key="2">
    <citation type="submission" date="2025-08" db="UniProtKB">
        <authorList>
            <consortium name="RefSeq"/>
        </authorList>
    </citation>
    <scope>IDENTIFICATION</scope>
    <source>
        <strain evidence="6">S238N-H82</strain>
        <tissue evidence="6">Testes</tissue>
    </source>
</reference>
<dbReference type="GO" id="GO:0016459">
    <property type="term" value="C:myosin complex"/>
    <property type="evidence" value="ECO:0007669"/>
    <property type="project" value="InterPro"/>
</dbReference>
<dbReference type="FunFam" id="1.20.5.370:FF:000008">
    <property type="entry name" value="Myosin heavy chain"/>
    <property type="match status" value="1"/>
</dbReference>
<keyword evidence="2 3" id="KW-0175">Coiled coil</keyword>
<evidence type="ECO:0000313" key="5">
    <source>
        <dbReference type="Proteomes" id="UP000001554"/>
    </source>
</evidence>
<proteinExistence type="inferred from homology"/>
<dbReference type="PANTHER" id="PTHR45615:SF27">
    <property type="entry name" value="MYOSIN HEAVY CHAIN, MUSCLE"/>
    <property type="match status" value="1"/>
</dbReference>
<reference evidence="5" key="1">
    <citation type="journal article" date="2020" name="Nat. Ecol. Evol.">
        <title>Deeply conserved synteny resolves early events in vertebrate evolution.</title>
        <authorList>
            <person name="Simakov O."/>
            <person name="Marletaz F."/>
            <person name="Yue J.X."/>
            <person name="O'Connell B."/>
            <person name="Jenkins J."/>
            <person name="Brandt A."/>
            <person name="Calef R."/>
            <person name="Tung C.H."/>
            <person name="Huang T.K."/>
            <person name="Schmutz J."/>
            <person name="Satoh N."/>
            <person name="Yu J.K."/>
            <person name="Putnam N.H."/>
            <person name="Green R.E."/>
            <person name="Rokhsar D.S."/>
        </authorList>
    </citation>
    <scope>NUCLEOTIDE SEQUENCE [LARGE SCALE GENOMIC DNA]</scope>
    <source>
        <strain evidence="5">S238N-H82</strain>
    </source>
</reference>
<evidence type="ECO:0000259" key="4">
    <source>
        <dbReference type="Pfam" id="PF01576"/>
    </source>
</evidence>
<evidence type="ECO:0000256" key="3">
    <source>
        <dbReference type="SAM" id="Coils"/>
    </source>
</evidence>
<dbReference type="FunFam" id="1.20.5.370:FF:000009">
    <property type="entry name" value="Myosin heavy chain, isoform G"/>
    <property type="match status" value="1"/>
</dbReference>
<feature type="domain" description="Myosin tail" evidence="4">
    <location>
        <begin position="93"/>
        <end position="265"/>
    </location>
</feature>
<accession>A0A9J7LPS8</accession>
<protein>
    <recommendedName>
        <fullName evidence="4">Myosin tail domain-containing protein</fullName>
    </recommendedName>
</protein>
<keyword evidence="5" id="KW-1185">Reference proteome</keyword>